<dbReference type="InterPro" id="IPR011335">
    <property type="entry name" value="Restrct_endonuc-II-like"/>
</dbReference>
<sequence length="492" mass="53055">MSKKKSGVLDLFPDDESETQPVAKLQLPRLVEFSPGTLEHSDVQRIVREVAAANGDKSKAVASIVKTYPRIASKAAQKQVENRAANVLRGMAQCGLIQRNGSRVTADLTDVGEAIRSAPSASDASDIFSKHLLENCFGSELLDIVASLRARGLDLTVESIRDELALRGFQVNENEGNASKMRLWLEASGVIDKDWNVDEPKLTALVGASSTVLTEWHGLPREQRVFLEVLKEAAGGMAGGWHPVRKIKKIAEARYGARIFPTGRLRDRVITPLKIGGWLDTRGTGTGRGGDSGDVQPLKQLIDISIKLPVEELGSVPADLRRLLATPLDRIFSDLKSSDKGIKGKALELLALNIIADLGLIPVGFRVRSSKTNGAEVDLIAESTNAHFSRWLFQCKNTPTKALDVDQIAKEVGMALVLNAHVVVLVTTGRVGKVVQQFAAGIARSSALQCVLIDGAMLKAYKLSRGAGLLDALNKAAVGVLHLKRTQIQTPD</sequence>
<feature type="domain" description="Restriction endonuclease type IV Mrr" evidence="1">
    <location>
        <begin position="346"/>
        <end position="458"/>
    </location>
</feature>
<reference evidence="2 3" key="1">
    <citation type="submission" date="2016-07" db="EMBL/GenBank/DDBJ databases">
        <title>Complete genome sequence of Altererythrobacter dongtanensis KCTC 22672, a type strain with esterase isolated from tidal flat.</title>
        <authorList>
            <person name="Cheng H."/>
            <person name="Wu Y.-H."/>
            <person name="Zhou P."/>
            <person name="Huo Y.-Y."/>
            <person name="Wang C.-S."/>
            <person name="Xu X.-W."/>
        </authorList>
    </citation>
    <scope>NUCLEOTIDE SEQUENCE [LARGE SCALE GENOMIC DNA]</scope>
    <source>
        <strain evidence="2 3">KCTC 22672</strain>
    </source>
</reference>
<dbReference type="KEGG" id="ado:A6F68_01131"/>
<dbReference type="GO" id="GO:0004519">
    <property type="term" value="F:endonuclease activity"/>
    <property type="evidence" value="ECO:0007669"/>
    <property type="project" value="InterPro"/>
</dbReference>
<dbReference type="GO" id="GO:0009307">
    <property type="term" value="P:DNA restriction-modification system"/>
    <property type="evidence" value="ECO:0007669"/>
    <property type="project" value="InterPro"/>
</dbReference>
<dbReference type="Pfam" id="PF04471">
    <property type="entry name" value="Mrr_cat"/>
    <property type="match status" value="1"/>
</dbReference>
<evidence type="ECO:0000313" key="3">
    <source>
        <dbReference type="Proteomes" id="UP000092932"/>
    </source>
</evidence>
<dbReference type="REBASE" id="156025">
    <property type="entry name" value="Ado22672ORF1131P"/>
</dbReference>
<dbReference type="SUPFAM" id="SSF52980">
    <property type="entry name" value="Restriction endonuclease-like"/>
    <property type="match status" value="1"/>
</dbReference>
<evidence type="ECO:0000313" key="2">
    <source>
        <dbReference type="EMBL" id="ANY19650.1"/>
    </source>
</evidence>
<proteinExistence type="predicted"/>
<dbReference type="InterPro" id="IPR007560">
    <property type="entry name" value="Restrct_endonuc_IV_Mrr"/>
</dbReference>
<accession>A0A1B2ABW0</accession>
<keyword evidence="3" id="KW-1185">Reference proteome</keyword>
<protein>
    <recommendedName>
        <fullName evidence="1">Restriction endonuclease type IV Mrr domain-containing protein</fullName>
    </recommendedName>
</protein>
<organism evidence="2 3">
    <name type="scientific">Tsuneonella dongtanensis</name>
    <dbReference type="NCBI Taxonomy" id="692370"/>
    <lineage>
        <taxon>Bacteria</taxon>
        <taxon>Pseudomonadati</taxon>
        <taxon>Pseudomonadota</taxon>
        <taxon>Alphaproteobacteria</taxon>
        <taxon>Sphingomonadales</taxon>
        <taxon>Erythrobacteraceae</taxon>
        <taxon>Tsuneonella</taxon>
    </lineage>
</organism>
<dbReference type="Proteomes" id="UP000092932">
    <property type="component" value="Chromosome"/>
</dbReference>
<dbReference type="GO" id="GO:0003677">
    <property type="term" value="F:DNA binding"/>
    <property type="evidence" value="ECO:0007669"/>
    <property type="project" value="InterPro"/>
</dbReference>
<evidence type="ECO:0000259" key="1">
    <source>
        <dbReference type="Pfam" id="PF04471"/>
    </source>
</evidence>
<dbReference type="AlphaFoldDB" id="A0A1B2ABW0"/>
<dbReference type="EMBL" id="CP016591">
    <property type="protein sequence ID" value="ANY19650.1"/>
    <property type="molecule type" value="Genomic_DNA"/>
</dbReference>
<gene>
    <name evidence="2" type="ORF">A6F68_01131</name>
</gene>
<name>A0A1B2ABW0_9SPHN</name>